<evidence type="ECO:0000256" key="1">
    <source>
        <dbReference type="ARBA" id="ARBA00022729"/>
    </source>
</evidence>
<dbReference type="PANTHER" id="PTHR22953">
    <property type="entry name" value="ACID PHOSPHATASE RELATED"/>
    <property type="match status" value="1"/>
</dbReference>
<dbReference type="InterPro" id="IPR029052">
    <property type="entry name" value="Metallo-depent_PP-like"/>
</dbReference>
<dbReference type="GO" id="GO:0046872">
    <property type="term" value="F:metal ion binding"/>
    <property type="evidence" value="ECO:0007669"/>
    <property type="project" value="InterPro"/>
</dbReference>
<evidence type="ECO:0000259" key="4">
    <source>
        <dbReference type="Pfam" id="PF16656"/>
    </source>
</evidence>
<evidence type="ECO:0000259" key="3">
    <source>
        <dbReference type="Pfam" id="PF00149"/>
    </source>
</evidence>
<evidence type="ECO:0000313" key="5">
    <source>
        <dbReference type="EMBL" id="TCO49437.1"/>
    </source>
</evidence>
<feature type="domain" description="Purple acid phosphatase N-terminal" evidence="4">
    <location>
        <begin position="29"/>
        <end position="112"/>
    </location>
</feature>
<dbReference type="InterPro" id="IPR008963">
    <property type="entry name" value="Purple_acid_Pase-like_N"/>
</dbReference>
<dbReference type="Proteomes" id="UP000295573">
    <property type="component" value="Unassembled WGS sequence"/>
</dbReference>
<dbReference type="InterPro" id="IPR015914">
    <property type="entry name" value="PAPs_N"/>
</dbReference>
<reference evidence="5 6" key="1">
    <citation type="journal article" date="2015" name="Stand. Genomic Sci.">
        <title>Genomic Encyclopedia of Bacterial and Archaeal Type Strains, Phase III: the genomes of soil and plant-associated and newly described type strains.</title>
        <authorList>
            <person name="Whitman W.B."/>
            <person name="Woyke T."/>
            <person name="Klenk H.P."/>
            <person name="Zhou Y."/>
            <person name="Lilburn T.G."/>
            <person name="Beck B.J."/>
            <person name="De Vos P."/>
            <person name="Vandamme P."/>
            <person name="Eisen J.A."/>
            <person name="Garrity G."/>
            <person name="Hugenholtz P."/>
            <person name="Kyrpides N.C."/>
        </authorList>
    </citation>
    <scope>NUCLEOTIDE SEQUENCE [LARGE SCALE GENOMIC DNA]</scope>
    <source>
        <strain evidence="5 6">VKM Ac-2541</strain>
    </source>
</reference>
<name>A0A4R2IW48_9ACTN</name>
<feature type="domain" description="Calcineurin-like phosphoesterase" evidence="3">
    <location>
        <begin position="178"/>
        <end position="360"/>
    </location>
</feature>
<dbReference type="Pfam" id="PF16656">
    <property type="entry name" value="Pur_ac_phosph_N"/>
    <property type="match status" value="1"/>
</dbReference>
<sequence length="500" mass="54170">MLTGTAEAAPVTHAEPAADPITTPRVGGLHLQFGADPSTELVVSWHTRQPVRRPRVLLGGPDGNFERTAAAVTSSYTDAKSGQVVYVHHAKAGWLRPGTEYVYAAVHEGADAEFGTFHTAPKGRAKFTFTSFGDQGTPTLGKRYVPPPGTSIANPPYVNDNLGSPAAGDVTAGVERVRPLFHLFNGDLCYANLSEDRVRTWNDFWENNTRSARNRPWMPAAGNHENELGNGPIGYEAYQTYFALPRQQGQTDVTRGLWYAFTVGSVRVISLANDDVCYQDGGNSYIRGYSQGAQKEWLERELKATRASRDIDWIVVCMHQVVVSSADQANGADLGIRQEWVPLFDEYGVDLVVCGHEHHYERSHPIRGQQRNQTLTPIPASTNASVADTSKGTVHMVIGGGGTSVGSNGVLFNPPACRVITAVGAPDSVTGKRPPVYVREDAPWSAARNAAHPYGFAAFTVDPGTRGGSTTMHVTYYDVLGPAGELSVFESFTLTRPRND</sequence>
<comment type="caution">
    <text evidence="5">The sequence shown here is derived from an EMBL/GenBank/DDBJ whole genome shotgun (WGS) entry which is preliminary data.</text>
</comment>
<organism evidence="5 6">
    <name type="scientific">Kribbella antiqua</name>
    <dbReference type="NCBI Taxonomy" id="2512217"/>
    <lineage>
        <taxon>Bacteria</taxon>
        <taxon>Bacillati</taxon>
        <taxon>Actinomycetota</taxon>
        <taxon>Actinomycetes</taxon>
        <taxon>Propionibacteriales</taxon>
        <taxon>Kribbellaceae</taxon>
        <taxon>Kribbella</taxon>
    </lineage>
</organism>
<dbReference type="Gene3D" id="3.60.21.10">
    <property type="match status" value="1"/>
</dbReference>
<keyword evidence="6" id="KW-1185">Reference proteome</keyword>
<dbReference type="InterPro" id="IPR039331">
    <property type="entry name" value="PAPs-like"/>
</dbReference>
<evidence type="ECO:0000313" key="6">
    <source>
        <dbReference type="Proteomes" id="UP000295573"/>
    </source>
</evidence>
<protein>
    <submittedName>
        <fullName evidence="5">3',5'-cyclic AMP phosphodiesterase CpdA</fullName>
    </submittedName>
</protein>
<dbReference type="SUPFAM" id="SSF56300">
    <property type="entry name" value="Metallo-dependent phosphatases"/>
    <property type="match status" value="1"/>
</dbReference>
<feature type="region of interest" description="Disordered" evidence="2">
    <location>
        <begin position="1"/>
        <end position="23"/>
    </location>
</feature>
<dbReference type="GO" id="GO:0003993">
    <property type="term" value="F:acid phosphatase activity"/>
    <property type="evidence" value="ECO:0007669"/>
    <property type="project" value="InterPro"/>
</dbReference>
<dbReference type="SUPFAM" id="SSF49363">
    <property type="entry name" value="Purple acid phosphatase, N-terminal domain"/>
    <property type="match status" value="1"/>
</dbReference>
<dbReference type="AlphaFoldDB" id="A0A4R2IW48"/>
<dbReference type="Gene3D" id="2.60.40.380">
    <property type="entry name" value="Purple acid phosphatase-like, N-terminal"/>
    <property type="match status" value="1"/>
</dbReference>
<gene>
    <name evidence="5" type="ORF">EV646_103416</name>
</gene>
<accession>A0A4R2IW48</accession>
<dbReference type="Pfam" id="PF00149">
    <property type="entry name" value="Metallophos"/>
    <property type="match status" value="1"/>
</dbReference>
<keyword evidence="1" id="KW-0732">Signal</keyword>
<evidence type="ECO:0000256" key="2">
    <source>
        <dbReference type="SAM" id="MobiDB-lite"/>
    </source>
</evidence>
<dbReference type="EMBL" id="SLWR01000003">
    <property type="protein sequence ID" value="TCO49437.1"/>
    <property type="molecule type" value="Genomic_DNA"/>
</dbReference>
<dbReference type="PANTHER" id="PTHR22953:SF153">
    <property type="entry name" value="PURPLE ACID PHOSPHATASE"/>
    <property type="match status" value="1"/>
</dbReference>
<proteinExistence type="predicted"/>
<dbReference type="InterPro" id="IPR004843">
    <property type="entry name" value="Calcineurin-like_PHP"/>
</dbReference>